<dbReference type="EMBL" id="CM023484">
    <property type="protein sequence ID" value="KAH6932946.1"/>
    <property type="molecule type" value="Genomic_DNA"/>
</dbReference>
<sequence>MGENHRSRSPYTKACACPSRRAPDGYPGRRVDRSRDRQACTCVREEVTKGTGRTFLRTGHLQPHVDDSAVTVRRRRRRHGRNATDQRRSSALRCEHSAPTTTYKPNCATGMRLPEAPSAAVHSRLSPTALLRFTDMADRWRRAPARLRRRFGLVGPSPPIPMKRERREGCRSPTNKFLHRYREKIRRLPSLHLCGGDRHPRNRSPT</sequence>
<gene>
    <name evidence="1" type="ORF">HPB50_010712</name>
</gene>
<keyword evidence="2" id="KW-1185">Reference proteome</keyword>
<evidence type="ECO:0000313" key="1">
    <source>
        <dbReference type="EMBL" id="KAH6932946.1"/>
    </source>
</evidence>
<name>A0ACB7SG76_HYAAI</name>
<protein>
    <submittedName>
        <fullName evidence="1">Uncharacterized protein</fullName>
    </submittedName>
</protein>
<reference evidence="1" key="1">
    <citation type="submission" date="2020-05" db="EMBL/GenBank/DDBJ databases">
        <title>Large-scale comparative analyses of tick genomes elucidate their genetic diversity and vector capacities.</title>
        <authorList>
            <person name="Jia N."/>
            <person name="Wang J."/>
            <person name="Shi W."/>
            <person name="Du L."/>
            <person name="Sun Y."/>
            <person name="Zhan W."/>
            <person name="Jiang J."/>
            <person name="Wang Q."/>
            <person name="Zhang B."/>
            <person name="Ji P."/>
            <person name="Sakyi L.B."/>
            <person name="Cui X."/>
            <person name="Yuan T."/>
            <person name="Jiang B."/>
            <person name="Yang W."/>
            <person name="Lam T.T.-Y."/>
            <person name="Chang Q."/>
            <person name="Ding S."/>
            <person name="Wang X."/>
            <person name="Zhu J."/>
            <person name="Ruan X."/>
            <person name="Zhao L."/>
            <person name="Wei J."/>
            <person name="Que T."/>
            <person name="Du C."/>
            <person name="Cheng J."/>
            <person name="Dai P."/>
            <person name="Han X."/>
            <person name="Huang E."/>
            <person name="Gao Y."/>
            <person name="Liu J."/>
            <person name="Shao H."/>
            <person name="Ye R."/>
            <person name="Li L."/>
            <person name="Wei W."/>
            <person name="Wang X."/>
            <person name="Wang C."/>
            <person name="Yang T."/>
            <person name="Huo Q."/>
            <person name="Li W."/>
            <person name="Guo W."/>
            <person name="Chen H."/>
            <person name="Zhou L."/>
            <person name="Ni X."/>
            <person name="Tian J."/>
            <person name="Zhou Y."/>
            <person name="Sheng Y."/>
            <person name="Liu T."/>
            <person name="Pan Y."/>
            <person name="Xia L."/>
            <person name="Li J."/>
            <person name="Zhao F."/>
            <person name="Cao W."/>
        </authorList>
    </citation>
    <scope>NUCLEOTIDE SEQUENCE</scope>
    <source>
        <strain evidence="1">Hyas-2018</strain>
    </source>
</reference>
<proteinExistence type="predicted"/>
<dbReference type="Proteomes" id="UP000821845">
    <property type="component" value="Chromosome 4"/>
</dbReference>
<organism evidence="1 2">
    <name type="scientific">Hyalomma asiaticum</name>
    <name type="common">Tick</name>
    <dbReference type="NCBI Taxonomy" id="266040"/>
    <lineage>
        <taxon>Eukaryota</taxon>
        <taxon>Metazoa</taxon>
        <taxon>Ecdysozoa</taxon>
        <taxon>Arthropoda</taxon>
        <taxon>Chelicerata</taxon>
        <taxon>Arachnida</taxon>
        <taxon>Acari</taxon>
        <taxon>Parasitiformes</taxon>
        <taxon>Ixodida</taxon>
        <taxon>Ixodoidea</taxon>
        <taxon>Ixodidae</taxon>
        <taxon>Hyalomminae</taxon>
        <taxon>Hyalomma</taxon>
    </lineage>
</organism>
<comment type="caution">
    <text evidence="1">The sequence shown here is derived from an EMBL/GenBank/DDBJ whole genome shotgun (WGS) entry which is preliminary data.</text>
</comment>
<evidence type="ECO:0000313" key="2">
    <source>
        <dbReference type="Proteomes" id="UP000821845"/>
    </source>
</evidence>
<accession>A0ACB7SG76</accession>